<gene>
    <name evidence="6" type="ORF">UU48_C0001G0016</name>
</gene>
<evidence type="ECO:0000256" key="2">
    <source>
        <dbReference type="ARBA" id="ARBA00022980"/>
    </source>
</evidence>
<dbReference type="Gene3D" id="2.30.30.790">
    <property type="match status" value="1"/>
</dbReference>
<comment type="caution">
    <text evidence="6">The sequence shown here is derived from an EMBL/GenBank/DDBJ whole genome shotgun (WGS) entry which is preliminary data.</text>
</comment>
<accession>A0A0G0VGA4</accession>
<evidence type="ECO:0000313" key="6">
    <source>
        <dbReference type="EMBL" id="KKR98661.1"/>
    </source>
</evidence>
<dbReference type="InterPro" id="IPR008991">
    <property type="entry name" value="Translation_prot_SH3-like_sf"/>
</dbReference>
<dbReference type="Proteomes" id="UP000034746">
    <property type="component" value="Unassembled WGS sequence"/>
</dbReference>
<comment type="function">
    <text evidence="4">This protein is located at the 30S-50S ribosomal subunit interface and may play a role in the structure and function of the aminoacyl-tRNA binding site.</text>
</comment>
<organism evidence="6 7">
    <name type="scientific">Candidatus Uhrbacteria bacterium GW2011_GWF2_41_16</name>
    <dbReference type="NCBI Taxonomy" id="1618997"/>
    <lineage>
        <taxon>Bacteria</taxon>
        <taxon>Candidatus Uhriibacteriota</taxon>
    </lineage>
</organism>
<dbReference type="GO" id="GO:0003735">
    <property type="term" value="F:structural constituent of ribosome"/>
    <property type="evidence" value="ECO:0007669"/>
    <property type="project" value="InterPro"/>
</dbReference>
<feature type="compositionally biased region" description="Polar residues" evidence="5">
    <location>
        <begin position="7"/>
        <end position="16"/>
    </location>
</feature>
<dbReference type="SUPFAM" id="SSF50104">
    <property type="entry name" value="Translation proteins SH3-like domain"/>
    <property type="match status" value="1"/>
</dbReference>
<evidence type="ECO:0000256" key="3">
    <source>
        <dbReference type="ARBA" id="ARBA00023274"/>
    </source>
</evidence>
<dbReference type="AlphaFoldDB" id="A0A0G0VGA4"/>
<evidence type="ECO:0000256" key="4">
    <source>
        <dbReference type="RuleBase" id="RU000559"/>
    </source>
</evidence>
<sequence length="151" mass="17460">MSEETNDMQTDTQTEVQPVDSAPKEPEEMQQPEQKANVIGIEQLRPGMTIRIHERIKDVTPKGEERERIQIFQGIIIGLHGGGVSRTMSIRRVQKGYGAEKIYPLHSPIIAKIEVVKTAKVRRAKLGFLRDLRHRFKRKFKETWTETTKKK</sequence>
<dbReference type="PANTHER" id="PTHR15680:SF9">
    <property type="entry name" value="LARGE RIBOSOMAL SUBUNIT PROTEIN BL19M"/>
    <property type="match status" value="1"/>
</dbReference>
<dbReference type="EMBL" id="LCAU01000001">
    <property type="protein sequence ID" value="KKR98661.1"/>
    <property type="molecule type" value="Genomic_DNA"/>
</dbReference>
<keyword evidence="2 6" id="KW-0689">Ribosomal protein</keyword>
<reference evidence="6 7" key="1">
    <citation type="journal article" date="2015" name="Nature">
        <title>rRNA introns, odd ribosomes, and small enigmatic genomes across a large radiation of phyla.</title>
        <authorList>
            <person name="Brown C.T."/>
            <person name="Hug L.A."/>
            <person name="Thomas B.C."/>
            <person name="Sharon I."/>
            <person name="Castelle C.J."/>
            <person name="Singh A."/>
            <person name="Wilkins M.J."/>
            <person name="Williams K.H."/>
            <person name="Banfield J.F."/>
        </authorList>
    </citation>
    <scope>NUCLEOTIDE SEQUENCE [LARGE SCALE GENOMIC DNA]</scope>
</reference>
<dbReference type="GO" id="GO:0022625">
    <property type="term" value="C:cytosolic large ribosomal subunit"/>
    <property type="evidence" value="ECO:0007669"/>
    <property type="project" value="TreeGrafter"/>
</dbReference>
<name>A0A0G0VGA4_9BACT</name>
<proteinExistence type="inferred from homology"/>
<dbReference type="Pfam" id="PF01245">
    <property type="entry name" value="Ribosomal_L19"/>
    <property type="match status" value="1"/>
</dbReference>
<evidence type="ECO:0000256" key="5">
    <source>
        <dbReference type="SAM" id="MobiDB-lite"/>
    </source>
</evidence>
<dbReference type="PANTHER" id="PTHR15680">
    <property type="entry name" value="RIBOSOMAL PROTEIN L19"/>
    <property type="match status" value="1"/>
</dbReference>
<dbReference type="PRINTS" id="PR00061">
    <property type="entry name" value="RIBOSOMALL19"/>
</dbReference>
<dbReference type="InterPro" id="IPR001857">
    <property type="entry name" value="Ribosomal_bL19"/>
</dbReference>
<feature type="region of interest" description="Disordered" evidence="5">
    <location>
        <begin position="1"/>
        <end position="37"/>
    </location>
</feature>
<evidence type="ECO:0000256" key="1">
    <source>
        <dbReference type="ARBA" id="ARBA00005781"/>
    </source>
</evidence>
<dbReference type="NCBIfam" id="TIGR01024">
    <property type="entry name" value="rplS_bact"/>
    <property type="match status" value="1"/>
</dbReference>
<comment type="similarity">
    <text evidence="1 4">Belongs to the bacterial ribosomal protein bL19 family.</text>
</comment>
<protein>
    <recommendedName>
        <fullName evidence="4">50S ribosomal protein L19</fullName>
    </recommendedName>
</protein>
<evidence type="ECO:0000313" key="7">
    <source>
        <dbReference type="Proteomes" id="UP000034746"/>
    </source>
</evidence>
<dbReference type="InterPro" id="IPR038657">
    <property type="entry name" value="Ribosomal_bL19_sf"/>
</dbReference>
<dbReference type="GO" id="GO:0006412">
    <property type="term" value="P:translation"/>
    <property type="evidence" value="ECO:0007669"/>
    <property type="project" value="InterPro"/>
</dbReference>
<keyword evidence="3 4" id="KW-0687">Ribonucleoprotein</keyword>